<organism evidence="1 2">
    <name type="scientific">Choiromyces venosus 120613-1</name>
    <dbReference type="NCBI Taxonomy" id="1336337"/>
    <lineage>
        <taxon>Eukaryota</taxon>
        <taxon>Fungi</taxon>
        <taxon>Dikarya</taxon>
        <taxon>Ascomycota</taxon>
        <taxon>Pezizomycotina</taxon>
        <taxon>Pezizomycetes</taxon>
        <taxon>Pezizales</taxon>
        <taxon>Tuberaceae</taxon>
        <taxon>Choiromyces</taxon>
    </lineage>
</organism>
<gene>
    <name evidence="1" type="ORF">L873DRAFT_1806217</name>
</gene>
<reference evidence="1 2" key="1">
    <citation type="journal article" date="2018" name="Nat. Ecol. Evol.">
        <title>Pezizomycetes genomes reveal the molecular basis of ectomycorrhizal truffle lifestyle.</title>
        <authorList>
            <person name="Murat C."/>
            <person name="Payen T."/>
            <person name="Noel B."/>
            <person name="Kuo A."/>
            <person name="Morin E."/>
            <person name="Chen J."/>
            <person name="Kohler A."/>
            <person name="Krizsan K."/>
            <person name="Balestrini R."/>
            <person name="Da Silva C."/>
            <person name="Montanini B."/>
            <person name="Hainaut M."/>
            <person name="Levati E."/>
            <person name="Barry K.W."/>
            <person name="Belfiori B."/>
            <person name="Cichocki N."/>
            <person name="Clum A."/>
            <person name="Dockter R.B."/>
            <person name="Fauchery L."/>
            <person name="Guy J."/>
            <person name="Iotti M."/>
            <person name="Le Tacon F."/>
            <person name="Lindquist E.A."/>
            <person name="Lipzen A."/>
            <person name="Malagnac F."/>
            <person name="Mello A."/>
            <person name="Molinier V."/>
            <person name="Miyauchi S."/>
            <person name="Poulain J."/>
            <person name="Riccioni C."/>
            <person name="Rubini A."/>
            <person name="Sitrit Y."/>
            <person name="Splivallo R."/>
            <person name="Traeger S."/>
            <person name="Wang M."/>
            <person name="Zifcakova L."/>
            <person name="Wipf D."/>
            <person name="Zambonelli A."/>
            <person name="Paolocci F."/>
            <person name="Nowrousian M."/>
            <person name="Ottonello S."/>
            <person name="Baldrian P."/>
            <person name="Spatafora J.W."/>
            <person name="Henrissat B."/>
            <person name="Nagy L.G."/>
            <person name="Aury J.M."/>
            <person name="Wincker P."/>
            <person name="Grigoriev I.V."/>
            <person name="Bonfante P."/>
            <person name="Martin F.M."/>
        </authorList>
    </citation>
    <scope>NUCLEOTIDE SEQUENCE [LARGE SCALE GENOMIC DNA]</scope>
    <source>
        <strain evidence="1 2">120613-1</strain>
    </source>
</reference>
<dbReference type="AlphaFoldDB" id="A0A3N4JRS9"/>
<dbReference type="Proteomes" id="UP000276215">
    <property type="component" value="Unassembled WGS sequence"/>
</dbReference>
<protein>
    <submittedName>
        <fullName evidence="1">Uncharacterized protein</fullName>
    </submittedName>
</protein>
<sequence>MVLNPSWGILNYLSFVLYLYGIELHKHTLLLLAVVPISFNPQYSTVPAPTDRLYCTRYGEEIPEH</sequence>
<evidence type="ECO:0000313" key="2">
    <source>
        <dbReference type="Proteomes" id="UP000276215"/>
    </source>
</evidence>
<accession>A0A3N4JRS9</accession>
<keyword evidence="2" id="KW-1185">Reference proteome</keyword>
<evidence type="ECO:0000313" key="1">
    <source>
        <dbReference type="EMBL" id="RPA99718.1"/>
    </source>
</evidence>
<dbReference type="EMBL" id="ML120385">
    <property type="protein sequence ID" value="RPA99718.1"/>
    <property type="molecule type" value="Genomic_DNA"/>
</dbReference>
<name>A0A3N4JRS9_9PEZI</name>
<proteinExistence type="predicted"/>